<dbReference type="AlphaFoldDB" id="A0A243AMW8"/>
<dbReference type="InterPro" id="IPR036736">
    <property type="entry name" value="ACP-like_sf"/>
</dbReference>
<reference evidence="2 3" key="1">
    <citation type="submission" date="2016-10" db="EMBL/GenBank/DDBJ databases">
        <title>Comparative genomics of Bacillus thuringiensis reveals a path to pathogens against multiple invertebrate hosts.</title>
        <authorList>
            <person name="Zheng J."/>
            <person name="Gao Q."/>
            <person name="Liu H."/>
            <person name="Peng D."/>
            <person name="Ruan L."/>
            <person name="Sun M."/>
        </authorList>
    </citation>
    <scope>NUCLEOTIDE SEQUENCE [LARGE SCALE GENOMIC DNA]</scope>
    <source>
        <strain evidence="2">BGSC 4BM1</strain>
    </source>
</reference>
<name>A0A243AMW8_BACTU</name>
<evidence type="ECO:0000313" key="3">
    <source>
        <dbReference type="Proteomes" id="UP000194860"/>
    </source>
</evidence>
<dbReference type="Proteomes" id="UP000194860">
    <property type="component" value="Unassembled WGS sequence"/>
</dbReference>
<dbReference type="PROSITE" id="PS50075">
    <property type="entry name" value="CARRIER"/>
    <property type="match status" value="1"/>
</dbReference>
<gene>
    <name evidence="2" type="ORF">BK732_05385</name>
</gene>
<protein>
    <recommendedName>
        <fullName evidence="1">Carrier domain-containing protein</fullName>
    </recommendedName>
</protein>
<dbReference type="SUPFAM" id="SSF47336">
    <property type="entry name" value="ACP-like"/>
    <property type="match status" value="1"/>
</dbReference>
<comment type="caution">
    <text evidence="2">The sequence shown here is derived from an EMBL/GenBank/DDBJ whole genome shotgun (WGS) entry which is preliminary data.</text>
</comment>
<dbReference type="Gene3D" id="1.10.1200.10">
    <property type="entry name" value="ACP-like"/>
    <property type="match status" value="1"/>
</dbReference>
<accession>A0A243AMW8</accession>
<evidence type="ECO:0000259" key="1">
    <source>
        <dbReference type="PROSITE" id="PS50075"/>
    </source>
</evidence>
<proteinExistence type="predicted"/>
<evidence type="ECO:0000313" key="2">
    <source>
        <dbReference type="EMBL" id="OTY26776.1"/>
    </source>
</evidence>
<dbReference type="EMBL" id="NFDG01000038">
    <property type="protein sequence ID" value="OTY26776.1"/>
    <property type="molecule type" value="Genomic_DNA"/>
</dbReference>
<dbReference type="InterPro" id="IPR009081">
    <property type="entry name" value="PP-bd_ACP"/>
</dbReference>
<organism evidence="2 3">
    <name type="scientific">Bacillus thuringiensis serovar navarrensis</name>
    <dbReference type="NCBI Taxonomy" id="339658"/>
    <lineage>
        <taxon>Bacteria</taxon>
        <taxon>Bacillati</taxon>
        <taxon>Bacillota</taxon>
        <taxon>Bacilli</taxon>
        <taxon>Bacillales</taxon>
        <taxon>Bacillaceae</taxon>
        <taxon>Bacillus</taxon>
        <taxon>Bacillus cereus group</taxon>
    </lineage>
</organism>
<dbReference type="Pfam" id="PF00550">
    <property type="entry name" value="PP-binding"/>
    <property type="match status" value="1"/>
</dbReference>
<feature type="domain" description="Carrier" evidence="1">
    <location>
        <begin position="13"/>
        <end position="93"/>
    </location>
</feature>
<sequence length="98" mass="11296">MIKQIHGGNKMDQIKERIVKTLIEASEGALDKETIMEVKDDISALSLNSLTIIRWLVSMEEEFNIELDMEKVLLENKLIWSFEKITKYINTKVNGEAV</sequence>